<protein>
    <recommendedName>
        <fullName evidence="6">Large ribosomal subunit protein mL43</fullName>
    </recommendedName>
</protein>
<dbReference type="Pfam" id="PF05047">
    <property type="entry name" value="L51_S25_CI-B8"/>
    <property type="match status" value="1"/>
</dbReference>
<accession>A0A250WZD8</accession>
<dbReference type="Proteomes" id="UP000232323">
    <property type="component" value="Unassembled WGS sequence"/>
</dbReference>
<dbReference type="OrthoDB" id="88at2759"/>
<feature type="domain" description="Ribosomal protein/NADH dehydrogenase" evidence="7">
    <location>
        <begin position="18"/>
        <end position="91"/>
    </location>
</feature>
<keyword evidence="4" id="KW-0496">Mitochondrion</keyword>
<evidence type="ECO:0000256" key="5">
    <source>
        <dbReference type="ARBA" id="ARBA00023274"/>
    </source>
</evidence>
<dbReference type="SMART" id="SM00916">
    <property type="entry name" value="L51_S25_CI-B8"/>
    <property type="match status" value="1"/>
</dbReference>
<comment type="caution">
    <text evidence="8">The sequence shown here is derived from an EMBL/GenBank/DDBJ whole genome shotgun (WGS) entry which is preliminary data.</text>
</comment>
<dbReference type="InterPro" id="IPR036249">
    <property type="entry name" value="Thioredoxin-like_sf"/>
</dbReference>
<dbReference type="GO" id="GO:0003735">
    <property type="term" value="F:structural constituent of ribosome"/>
    <property type="evidence" value="ECO:0007669"/>
    <property type="project" value="InterPro"/>
</dbReference>
<evidence type="ECO:0000256" key="3">
    <source>
        <dbReference type="ARBA" id="ARBA00022980"/>
    </source>
</evidence>
<keyword evidence="9" id="KW-1185">Reference proteome</keyword>
<proteinExistence type="inferred from homology"/>
<sequence>MAKYGVWMLEKLVFQYCRNDGSSQGIREFLSQTLPTFKAKNPQMIIKVKTQAHQHPKLFGYYRSGRCKPIDVKNKSSAEIEEHISWLRSSHGRDQDYKVTTSRHLSRNPSVQGMWSINTFATQLERRNARALAVGK</sequence>
<keyword evidence="3" id="KW-0689">Ribosomal protein</keyword>
<comment type="subcellular location">
    <subcellularLocation>
        <location evidence="1">Mitochondrion</location>
    </subcellularLocation>
</comment>
<dbReference type="PANTHER" id="PTHR21396:SF2">
    <property type="entry name" value="LARGE RIBOSOMAL SUBUNIT PROTEIN ML43"/>
    <property type="match status" value="1"/>
</dbReference>
<evidence type="ECO:0000256" key="6">
    <source>
        <dbReference type="ARBA" id="ARBA00035188"/>
    </source>
</evidence>
<evidence type="ECO:0000259" key="7">
    <source>
        <dbReference type="SMART" id="SM00916"/>
    </source>
</evidence>
<reference evidence="8 9" key="1">
    <citation type="submission" date="2017-08" db="EMBL/GenBank/DDBJ databases">
        <title>Acidophilic green algal genome provides insights into adaptation to an acidic environment.</title>
        <authorList>
            <person name="Hirooka S."/>
            <person name="Hirose Y."/>
            <person name="Kanesaki Y."/>
            <person name="Higuchi S."/>
            <person name="Fujiwara T."/>
            <person name="Onuma R."/>
            <person name="Era A."/>
            <person name="Ohbayashi R."/>
            <person name="Uzuka A."/>
            <person name="Nozaki H."/>
            <person name="Yoshikawa H."/>
            <person name="Miyagishima S.Y."/>
        </authorList>
    </citation>
    <scope>NUCLEOTIDE SEQUENCE [LARGE SCALE GENOMIC DNA]</scope>
    <source>
        <strain evidence="8 9">NIES-2499</strain>
    </source>
</reference>
<evidence type="ECO:0000256" key="4">
    <source>
        <dbReference type="ARBA" id="ARBA00023128"/>
    </source>
</evidence>
<dbReference type="SUPFAM" id="SSF52833">
    <property type="entry name" value="Thioredoxin-like"/>
    <property type="match status" value="1"/>
</dbReference>
<evidence type="ECO:0000256" key="2">
    <source>
        <dbReference type="ARBA" id="ARBA00006073"/>
    </source>
</evidence>
<evidence type="ECO:0000256" key="1">
    <source>
        <dbReference type="ARBA" id="ARBA00004173"/>
    </source>
</evidence>
<dbReference type="PANTHER" id="PTHR21396">
    <property type="entry name" value="39S RIBOSOMAL PROTEIN L43"/>
    <property type="match status" value="1"/>
</dbReference>
<evidence type="ECO:0000313" key="8">
    <source>
        <dbReference type="EMBL" id="GAX76214.1"/>
    </source>
</evidence>
<evidence type="ECO:0000313" key="9">
    <source>
        <dbReference type="Proteomes" id="UP000232323"/>
    </source>
</evidence>
<dbReference type="Gene3D" id="3.40.30.10">
    <property type="entry name" value="Glutaredoxin"/>
    <property type="match status" value="1"/>
</dbReference>
<keyword evidence="5" id="KW-0687">Ribonucleoprotein</keyword>
<comment type="similarity">
    <text evidence="2">Belongs to the mitochondrion-specific ribosomal protein mL43 family.</text>
</comment>
<gene>
    <name evidence="8" type="ORF">CEUSTIGMA_g3658.t1</name>
</gene>
<dbReference type="EMBL" id="BEGY01000016">
    <property type="protein sequence ID" value="GAX76214.1"/>
    <property type="molecule type" value="Genomic_DNA"/>
</dbReference>
<name>A0A250WZD8_9CHLO</name>
<dbReference type="AlphaFoldDB" id="A0A250WZD8"/>
<dbReference type="InterPro" id="IPR039927">
    <property type="entry name" value="Ribosomal_mL43"/>
</dbReference>
<dbReference type="STRING" id="1157962.A0A250WZD8"/>
<organism evidence="8 9">
    <name type="scientific">Chlamydomonas eustigma</name>
    <dbReference type="NCBI Taxonomy" id="1157962"/>
    <lineage>
        <taxon>Eukaryota</taxon>
        <taxon>Viridiplantae</taxon>
        <taxon>Chlorophyta</taxon>
        <taxon>core chlorophytes</taxon>
        <taxon>Chlorophyceae</taxon>
        <taxon>CS clade</taxon>
        <taxon>Chlamydomonadales</taxon>
        <taxon>Chlamydomonadaceae</taxon>
        <taxon>Chlamydomonas</taxon>
    </lineage>
</organism>
<dbReference type="GO" id="GO:0005762">
    <property type="term" value="C:mitochondrial large ribosomal subunit"/>
    <property type="evidence" value="ECO:0007669"/>
    <property type="project" value="TreeGrafter"/>
</dbReference>
<dbReference type="InterPro" id="IPR007741">
    <property type="entry name" value="Ribosomal_mL43/mS25/NADH_DH"/>
</dbReference>
<dbReference type="GO" id="GO:0032543">
    <property type="term" value="P:mitochondrial translation"/>
    <property type="evidence" value="ECO:0007669"/>
    <property type="project" value="InterPro"/>
</dbReference>